<reference evidence="1" key="1">
    <citation type="submission" date="2021-06" db="EMBL/GenBank/DDBJ databases">
        <authorList>
            <person name="Kallberg Y."/>
            <person name="Tangrot J."/>
            <person name="Rosling A."/>
        </authorList>
    </citation>
    <scope>NUCLEOTIDE SEQUENCE</scope>
    <source>
        <strain evidence="1">CL356</strain>
    </source>
</reference>
<protein>
    <submittedName>
        <fullName evidence="1">10059_t:CDS:1</fullName>
    </submittedName>
</protein>
<dbReference type="Proteomes" id="UP000789525">
    <property type="component" value="Unassembled WGS sequence"/>
</dbReference>
<comment type="caution">
    <text evidence="1">The sequence shown here is derived from an EMBL/GenBank/DDBJ whole genome shotgun (WGS) entry which is preliminary data.</text>
</comment>
<feature type="non-terminal residue" evidence="1">
    <location>
        <position position="74"/>
    </location>
</feature>
<keyword evidence="2" id="KW-1185">Reference proteome</keyword>
<proteinExistence type="predicted"/>
<name>A0ACA9R608_9GLOM</name>
<evidence type="ECO:0000313" key="2">
    <source>
        <dbReference type="Proteomes" id="UP000789525"/>
    </source>
</evidence>
<gene>
    <name evidence="1" type="ORF">ACOLOM_LOCUS14169</name>
</gene>
<sequence>MVTISIPSLWATIWLLPPSANIPAYELVPRLELLGKRSLDILEDGYAPESAVNVTQTGSCDNLKRLGIFTEDHS</sequence>
<organism evidence="1 2">
    <name type="scientific">Acaulospora colombiana</name>
    <dbReference type="NCBI Taxonomy" id="27376"/>
    <lineage>
        <taxon>Eukaryota</taxon>
        <taxon>Fungi</taxon>
        <taxon>Fungi incertae sedis</taxon>
        <taxon>Mucoromycota</taxon>
        <taxon>Glomeromycotina</taxon>
        <taxon>Glomeromycetes</taxon>
        <taxon>Diversisporales</taxon>
        <taxon>Acaulosporaceae</taxon>
        <taxon>Acaulospora</taxon>
    </lineage>
</organism>
<dbReference type="EMBL" id="CAJVPT010069083">
    <property type="protein sequence ID" value="CAG8777521.1"/>
    <property type="molecule type" value="Genomic_DNA"/>
</dbReference>
<evidence type="ECO:0000313" key="1">
    <source>
        <dbReference type="EMBL" id="CAG8777521.1"/>
    </source>
</evidence>
<accession>A0ACA9R608</accession>